<proteinExistence type="predicted"/>
<comment type="caution">
    <text evidence="1">The sequence shown here is derived from an EMBL/GenBank/DDBJ whole genome shotgun (WGS) entry which is preliminary data.</text>
</comment>
<name>A0A815QLV8_9BILA</name>
<dbReference type="Proteomes" id="UP000663881">
    <property type="component" value="Unassembled WGS sequence"/>
</dbReference>
<accession>A0A815QLV8</accession>
<evidence type="ECO:0000313" key="3">
    <source>
        <dbReference type="Proteomes" id="UP000663891"/>
    </source>
</evidence>
<evidence type="ECO:0000313" key="1">
    <source>
        <dbReference type="EMBL" id="CAF1463809.1"/>
    </source>
</evidence>
<gene>
    <name evidence="2" type="ORF">OKA104_LOCUS28554</name>
    <name evidence="1" type="ORF">VCS650_LOCUS40196</name>
</gene>
<sequence>MLAQYFDALIKTKNQNEGLVAFTTVALPIPTSKDIQELLGSDFDSDLEKTQENFLNRLIFLLGEKKQIFKQKDLISETEIDKTVLIDSHHEEAEKLIKKEAEFFLEKEQSSFAEPGFTELEKPLSKALLGFLYDDRYSDKIQKHPGLRALKNNLESNIVERFLIVCKSNEIKIYDPMTVVNYVIDTDSDIKKLYALGRKYNNSKTEANLKNLEQAIEGLKNPNNFNKNKNEFNASFKSVKKNF</sequence>
<dbReference type="AlphaFoldDB" id="A0A815QLV8"/>
<dbReference type="Proteomes" id="UP000663891">
    <property type="component" value="Unassembled WGS sequence"/>
</dbReference>
<protein>
    <submittedName>
        <fullName evidence="1">Uncharacterized protein</fullName>
    </submittedName>
</protein>
<reference evidence="1" key="1">
    <citation type="submission" date="2021-02" db="EMBL/GenBank/DDBJ databases">
        <authorList>
            <person name="Nowell W R."/>
        </authorList>
    </citation>
    <scope>NUCLEOTIDE SEQUENCE</scope>
</reference>
<dbReference type="EMBL" id="CAJNON010001455">
    <property type="protein sequence ID" value="CAF1463809.1"/>
    <property type="molecule type" value="Genomic_DNA"/>
</dbReference>
<evidence type="ECO:0000313" key="2">
    <source>
        <dbReference type="EMBL" id="CAF3979121.1"/>
    </source>
</evidence>
<organism evidence="1 3">
    <name type="scientific">Adineta steineri</name>
    <dbReference type="NCBI Taxonomy" id="433720"/>
    <lineage>
        <taxon>Eukaryota</taxon>
        <taxon>Metazoa</taxon>
        <taxon>Spiralia</taxon>
        <taxon>Gnathifera</taxon>
        <taxon>Rotifera</taxon>
        <taxon>Eurotatoria</taxon>
        <taxon>Bdelloidea</taxon>
        <taxon>Adinetida</taxon>
        <taxon>Adinetidae</taxon>
        <taxon>Adineta</taxon>
    </lineage>
</organism>
<dbReference type="EMBL" id="CAJOAY010002779">
    <property type="protein sequence ID" value="CAF3979121.1"/>
    <property type="molecule type" value="Genomic_DNA"/>
</dbReference>